<dbReference type="InterPro" id="IPR006138">
    <property type="entry name" value="NADH_UQ_OxRdtase_20Kd_su"/>
</dbReference>
<dbReference type="SUPFAM" id="SSF56770">
    <property type="entry name" value="HydA/Nqo6-like"/>
    <property type="match status" value="1"/>
</dbReference>
<dbReference type="FunFam" id="3.40.50.12280:FF:000002">
    <property type="entry name" value="NADH-quinone oxidoreductase subunit B"/>
    <property type="match status" value="1"/>
</dbReference>
<feature type="compositionally biased region" description="Basic and acidic residues" evidence="8">
    <location>
        <begin position="246"/>
        <end position="282"/>
    </location>
</feature>
<dbReference type="EC" id="7.1.1.-" evidence="6"/>
<evidence type="ECO:0000256" key="3">
    <source>
        <dbReference type="ARBA" id="ARBA00022719"/>
    </source>
</evidence>
<evidence type="ECO:0000256" key="1">
    <source>
        <dbReference type="ARBA" id="ARBA00009173"/>
    </source>
</evidence>
<sequence length="291" mass="32229">MEIRKPKIKAMPYDEWKDNDTLEKMANDLNDGGTNLVLGNLDQLINWGRSNSLWSLTFATSCCGIEFMAVGCARYDFSRFGFEVTRNSPRQADLIMCAGTITNKMAPALKRLYDQMAEPKYVIAVGGCAISGGPFKDSYHVMRGIDEIIPVDVYIPGCPPRPEAIIYGMMQLQRKVKIEKFFGGANHKQTAEESLLGKSNEALIFEQKLGIVAEEIKEKREAEFAESLKPAPKPARPAAKPAAEAAPKKDTIVVDKPVTKEDVEKLGKELDKLNETEAKQEPTDNNTAANQ</sequence>
<dbReference type="GO" id="GO:0045271">
    <property type="term" value="C:respiratory chain complex I"/>
    <property type="evidence" value="ECO:0007669"/>
    <property type="project" value="TreeGrafter"/>
</dbReference>
<dbReference type="PANTHER" id="PTHR11995">
    <property type="entry name" value="NADH DEHYDROGENASE"/>
    <property type="match status" value="1"/>
</dbReference>
<keyword evidence="6 7" id="KW-0479">Metal-binding</keyword>
<dbReference type="GO" id="GO:0051539">
    <property type="term" value="F:4 iron, 4 sulfur cluster binding"/>
    <property type="evidence" value="ECO:0007669"/>
    <property type="project" value="UniProtKB-KW"/>
</dbReference>
<evidence type="ECO:0000256" key="5">
    <source>
        <dbReference type="ARBA" id="ARBA00023027"/>
    </source>
</evidence>
<accession>A0A930HL15</accession>
<evidence type="ECO:0000256" key="7">
    <source>
        <dbReference type="RuleBase" id="RU004464"/>
    </source>
</evidence>
<feature type="binding site" evidence="6">
    <location>
        <position position="158"/>
    </location>
    <ligand>
        <name>[4Fe-4S] cluster</name>
        <dbReference type="ChEBI" id="CHEBI:49883"/>
    </ligand>
</feature>
<evidence type="ECO:0000256" key="4">
    <source>
        <dbReference type="ARBA" id="ARBA00022967"/>
    </source>
</evidence>
<comment type="caution">
    <text evidence="10">The sequence shown here is derived from an EMBL/GenBank/DDBJ whole genome shotgun (WGS) entry which is preliminary data.</text>
</comment>
<comment type="subcellular location">
    <subcellularLocation>
        <location evidence="6">Cell membrane</location>
        <topology evidence="6">Peripheral membrane protein</topology>
        <orientation evidence="6">Cytoplasmic side</orientation>
    </subcellularLocation>
</comment>
<comment type="catalytic activity">
    <reaction evidence="6">
        <text>a quinone + NADH + 5 H(+)(in) = a quinol + NAD(+) + 4 H(+)(out)</text>
        <dbReference type="Rhea" id="RHEA:57888"/>
        <dbReference type="ChEBI" id="CHEBI:15378"/>
        <dbReference type="ChEBI" id="CHEBI:24646"/>
        <dbReference type="ChEBI" id="CHEBI:57540"/>
        <dbReference type="ChEBI" id="CHEBI:57945"/>
        <dbReference type="ChEBI" id="CHEBI:132124"/>
    </reaction>
</comment>
<keyword evidence="6 7" id="KW-0004">4Fe-4S</keyword>
<gene>
    <name evidence="6" type="primary">nuoB</name>
    <name evidence="10" type="ORF">HXN26_02075</name>
</gene>
<evidence type="ECO:0000256" key="2">
    <source>
        <dbReference type="ARBA" id="ARBA00022448"/>
    </source>
</evidence>
<dbReference type="EMBL" id="JABZSJ010000005">
    <property type="protein sequence ID" value="MBF1383638.1"/>
    <property type="molecule type" value="Genomic_DNA"/>
</dbReference>
<keyword evidence="4 6" id="KW-1278">Translocase</keyword>
<proteinExistence type="inferred from homology"/>
<reference evidence="10" key="1">
    <citation type="submission" date="2020-04" db="EMBL/GenBank/DDBJ databases">
        <title>Deep metagenomics examines the oral microbiome during advanced dental caries in children, revealing novel taxa and co-occurrences with host molecules.</title>
        <authorList>
            <person name="Baker J.L."/>
            <person name="Morton J.T."/>
            <person name="Dinis M."/>
            <person name="Alvarez R."/>
            <person name="Tran N.C."/>
            <person name="Knight R."/>
            <person name="Edlund A."/>
        </authorList>
    </citation>
    <scope>NUCLEOTIDE SEQUENCE</scope>
    <source>
        <strain evidence="10">JCVI_44_bin.5</strain>
    </source>
</reference>
<organism evidence="10 11">
    <name type="scientific">Prevotella aurantiaca</name>
    <dbReference type="NCBI Taxonomy" id="596085"/>
    <lineage>
        <taxon>Bacteria</taxon>
        <taxon>Pseudomonadati</taxon>
        <taxon>Bacteroidota</taxon>
        <taxon>Bacteroidia</taxon>
        <taxon>Bacteroidales</taxon>
        <taxon>Prevotellaceae</taxon>
        <taxon>Prevotella</taxon>
    </lineage>
</organism>
<evidence type="ECO:0000259" key="9">
    <source>
        <dbReference type="Pfam" id="PF01058"/>
    </source>
</evidence>
<dbReference type="NCBIfam" id="NF005012">
    <property type="entry name" value="PRK06411.1"/>
    <property type="match status" value="1"/>
</dbReference>
<comment type="similarity">
    <text evidence="1 6 7">Belongs to the complex I 20 kDa subunit family.</text>
</comment>
<keyword evidence="5 6" id="KW-0520">NAD</keyword>
<dbReference type="NCBIfam" id="NF011391">
    <property type="entry name" value="PRK14816.1"/>
    <property type="match status" value="1"/>
</dbReference>
<comment type="subunit">
    <text evidence="6">NDH-1 is composed of 14 different subunits. Subunits NuoB, C, D, E, F, and G constitute the peripheral sector of the complex.</text>
</comment>
<dbReference type="GO" id="GO:0009060">
    <property type="term" value="P:aerobic respiration"/>
    <property type="evidence" value="ECO:0007669"/>
    <property type="project" value="TreeGrafter"/>
</dbReference>
<feature type="compositionally biased region" description="Low complexity" evidence="8">
    <location>
        <begin position="236"/>
        <end position="245"/>
    </location>
</feature>
<dbReference type="GO" id="GO:0015990">
    <property type="term" value="P:electron transport coupled proton transport"/>
    <property type="evidence" value="ECO:0007669"/>
    <property type="project" value="TreeGrafter"/>
</dbReference>
<feature type="binding site" evidence="6">
    <location>
        <position position="62"/>
    </location>
    <ligand>
        <name>[4Fe-4S] cluster</name>
        <dbReference type="ChEBI" id="CHEBI:49883"/>
    </ligand>
</feature>
<keyword evidence="6" id="KW-0472">Membrane</keyword>
<feature type="domain" description="NADH:ubiquinone oxidoreductase-like 20kDa subunit" evidence="9">
    <location>
        <begin position="62"/>
        <end position="172"/>
    </location>
</feature>
<dbReference type="GO" id="GO:0048038">
    <property type="term" value="F:quinone binding"/>
    <property type="evidence" value="ECO:0007669"/>
    <property type="project" value="UniProtKB-KW"/>
</dbReference>
<keyword evidence="6 7" id="KW-0408">Iron</keyword>
<evidence type="ECO:0000256" key="6">
    <source>
        <dbReference type="HAMAP-Rule" id="MF_01356"/>
    </source>
</evidence>
<dbReference type="GO" id="GO:0050136">
    <property type="term" value="F:NADH dehydrogenase (quinone) (non-electrogenic) activity"/>
    <property type="evidence" value="ECO:0007669"/>
    <property type="project" value="UniProtKB-UniRule"/>
</dbReference>
<keyword evidence="6 7" id="KW-0411">Iron-sulfur</keyword>
<evidence type="ECO:0000313" key="11">
    <source>
        <dbReference type="Proteomes" id="UP000771736"/>
    </source>
</evidence>
<keyword evidence="3 6" id="KW-0874">Quinone</keyword>
<keyword evidence="2 6" id="KW-0813">Transport</keyword>
<dbReference type="Gene3D" id="3.40.50.12280">
    <property type="match status" value="1"/>
</dbReference>
<dbReference type="Proteomes" id="UP000771736">
    <property type="component" value="Unassembled WGS sequence"/>
</dbReference>
<dbReference type="GO" id="GO:0005886">
    <property type="term" value="C:plasma membrane"/>
    <property type="evidence" value="ECO:0007669"/>
    <property type="project" value="UniProtKB-SubCell"/>
</dbReference>
<dbReference type="NCBIfam" id="TIGR01957">
    <property type="entry name" value="nuoB_fam"/>
    <property type="match status" value="1"/>
</dbReference>
<dbReference type="RefSeq" id="WP_273158400.1">
    <property type="nucleotide sequence ID" value="NZ_CALCFI010000092.1"/>
</dbReference>
<comment type="cofactor">
    <cofactor evidence="6">
        <name>[4Fe-4S] cluster</name>
        <dbReference type="ChEBI" id="CHEBI:49883"/>
    </cofactor>
    <text evidence="6">Binds 1 [4Fe-4S] cluster.</text>
</comment>
<feature type="binding site" evidence="6">
    <location>
        <position position="128"/>
    </location>
    <ligand>
        <name>[4Fe-4S] cluster</name>
        <dbReference type="ChEBI" id="CHEBI:49883"/>
    </ligand>
</feature>
<dbReference type="AlphaFoldDB" id="A0A930HL15"/>
<feature type="region of interest" description="Disordered" evidence="8">
    <location>
        <begin position="225"/>
        <end position="291"/>
    </location>
</feature>
<dbReference type="PANTHER" id="PTHR11995:SF14">
    <property type="entry name" value="NADH DEHYDROGENASE [UBIQUINONE] IRON-SULFUR PROTEIN 7, MITOCHONDRIAL"/>
    <property type="match status" value="1"/>
</dbReference>
<protein>
    <recommendedName>
        <fullName evidence="6">NADH-quinone oxidoreductase subunit B</fullName>
        <ecNumber evidence="6">7.1.1.-</ecNumber>
    </recommendedName>
    <alternativeName>
        <fullName evidence="6">NADH dehydrogenase I subunit B</fullName>
    </alternativeName>
    <alternativeName>
        <fullName evidence="6">NDH-1 subunit B</fullName>
    </alternativeName>
</protein>
<name>A0A930HL15_9BACT</name>
<evidence type="ECO:0000256" key="8">
    <source>
        <dbReference type="SAM" id="MobiDB-lite"/>
    </source>
</evidence>
<dbReference type="GO" id="GO:0008137">
    <property type="term" value="F:NADH dehydrogenase (ubiquinone) activity"/>
    <property type="evidence" value="ECO:0007669"/>
    <property type="project" value="InterPro"/>
</dbReference>
<dbReference type="Pfam" id="PF01058">
    <property type="entry name" value="Oxidored_q6"/>
    <property type="match status" value="1"/>
</dbReference>
<dbReference type="InterPro" id="IPR006137">
    <property type="entry name" value="NADH_UbQ_OxRdtase-like_20kDa"/>
</dbReference>
<dbReference type="HAMAP" id="MF_01356">
    <property type="entry name" value="NDH1_NuoB"/>
    <property type="match status" value="1"/>
</dbReference>
<keyword evidence="6" id="KW-1003">Cell membrane</keyword>
<dbReference type="GO" id="GO:0005506">
    <property type="term" value="F:iron ion binding"/>
    <property type="evidence" value="ECO:0007669"/>
    <property type="project" value="UniProtKB-UniRule"/>
</dbReference>
<feature type="binding site" evidence="6">
    <location>
        <position position="63"/>
    </location>
    <ligand>
        <name>[4Fe-4S] cluster</name>
        <dbReference type="ChEBI" id="CHEBI:49883"/>
    </ligand>
</feature>
<keyword evidence="10" id="KW-0560">Oxidoreductase</keyword>
<comment type="function">
    <text evidence="6">NDH-1 shuttles electrons from NADH, via FMN and iron-sulfur (Fe-S) centers, to quinones in the respiratory chain. The immediate electron acceptor for the enzyme in this species is believed to be a menaquinone. Couples the redox reaction to proton translocation (for every two electrons transferred, four hydrogen ions are translocated across the cytoplasmic membrane), and thus conserves the redox energy in a proton gradient.</text>
</comment>
<evidence type="ECO:0000313" key="10">
    <source>
        <dbReference type="EMBL" id="MBF1383638.1"/>
    </source>
</evidence>